<organism evidence="2 3">
    <name type="scientific">Bugula neritina</name>
    <name type="common">Brown bryozoan</name>
    <name type="synonym">Sertularia neritina</name>
    <dbReference type="NCBI Taxonomy" id="10212"/>
    <lineage>
        <taxon>Eukaryota</taxon>
        <taxon>Metazoa</taxon>
        <taxon>Spiralia</taxon>
        <taxon>Lophotrochozoa</taxon>
        <taxon>Bryozoa</taxon>
        <taxon>Gymnolaemata</taxon>
        <taxon>Cheilostomatida</taxon>
        <taxon>Flustrina</taxon>
        <taxon>Buguloidea</taxon>
        <taxon>Bugulidae</taxon>
        <taxon>Bugula</taxon>
    </lineage>
</organism>
<evidence type="ECO:0000313" key="2">
    <source>
        <dbReference type="EMBL" id="KAF6035579.1"/>
    </source>
</evidence>
<proteinExistence type="predicted"/>
<sequence>MLRLQLKNLFMGPDEKTPNEDADTGENNYQSSRRPTSKQEVLAHSSLNLKPVKENISDGEAITPTSVTKAALLVQKSAEDCNQANAADDVECSKVSANTISVDSVPRSFQQMISEEASKEFSTSTKNRSPSVGKPSESGQSKQLRIWNMPNISG</sequence>
<accession>A0A7J7KA88</accession>
<keyword evidence="3" id="KW-1185">Reference proteome</keyword>
<evidence type="ECO:0000313" key="3">
    <source>
        <dbReference type="Proteomes" id="UP000593567"/>
    </source>
</evidence>
<feature type="region of interest" description="Disordered" evidence="1">
    <location>
        <begin position="114"/>
        <end position="154"/>
    </location>
</feature>
<gene>
    <name evidence="2" type="ORF">EB796_006106</name>
</gene>
<protein>
    <submittedName>
        <fullName evidence="2">Uncharacterized protein</fullName>
    </submittedName>
</protein>
<name>A0A7J7KA88_BUGNE</name>
<feature type="compositionally biased region" description="Polar residues" evidence="1">
    <location>
        <begin position="25"/>
        <end position="34"/>
    </location>
</feature>
<evidence type="ECO:0000256" key="1">
    <source>
        <dbReference type="SAM" id="MobiDB-lite"/>
    </source>
</evidence>
<reference evidence="2" key="1">
    <citation type="submission" date="2020-06" db="EMBL/GenBank/DDBJ databases">
        <title>Draft genome of Bugula neritina, a colonial animal packing powerful symbionts and potential medicines.</title>
        <authorList>
            <person name="Rayko M."/>
        </authorList>
    </citation>
    <scope>NUCLEOTIDE SEQUENCE [LARGE SCALE GENOMIC DNA]</scope>
    <source>
        <strain evidence="2">Kwan_BN1</strain>
    </source>
</reference>
<dbReference type="Proteomes" id="UP000593567">
    <property type="component" value="Unassembled WGS sequence"/>
</dbReference>
<feature type="region of interest" description="Disordered" evidence="1">
    <location>
        <begin position="1"/>
        <end position="40"/>
    </location>
</feature>
<dbReference type="AlphaFoldDB" id="A0A7J7KA88"/>
<dbReference type="EMBL" id="VXIV02000858">
    <property type="protein sequence ID" value="KAF6035579.1"/>
    <property type="molecule type" value="Genomic_DNA"/>
</dbReference>
<feature type="compositionally biased region" description="Polar residues" evidence="1">
    <location>
        <begin position="120"/>
        <end position="130"/>
    </location>
</feature>
<comment type="caution">
    <text evidence="2">The sequence shown here is derived from an EMBL/GenBank/DDBJ whole genome shotgun (WGS) entry which is preliminary data.</text>
</comment>